<keyword evidence="1" id="KW-0472">Membrane</keyword>
<name>A0A2U1DF91_9LACO</name>
<organism evidence="3 4">
    <name type="scientific">Convivina intestini</name>
    <dbReference type="NCBI Taxonomy" id="1505726"/>
    <lineage>
        <taxon>Bacteria</taxon>
        <taxon>Bacillati</taxon>
        <taxon>Bacillota</taxon>
        <taxon>Bacilli</taxon>
        <taxon>Lactobacillales</taxon>
        <taxon>Lactobacillaceae</taxon>
        <taxon>Convivina</taxon>
    </lineage>
</organism>
<feature type="domain" description="YdbS-like PH" evidence="2">
    <location>
        <begin position="68"/>
        <end position="143"/>
    </location>
</feature>
<keyword evidence="4" id="KW-1185">Reference proteome</keyword>
<protein>
    <recommendedName>
        <fullName evidence="2">YdbS-like PH domain-containing protein</fullName>
    </recommendedName>
</protein>
<accession>A0A2U1DF91</accession>
<keyword evidence="1" id="KW-0812">Transmembrane</keyword>
<comment type="caution">
    <text evidence="3">The sequence shown here is derived from an EMBL/GenBank/DDBJ whole genome shotgun (WGS) entry which is preliminary data.</text>
</comment>
<gene>
    <name evidence="3" type="ORF">C7384_101249</name>
</gene>
<dbReference type="OrthoDB" id="1750577at2"/>
<dbReference type="PANTHER" id="PTHR34473:SF2">
    <property type="entry name" value="UPF0699 TRANSMEMBRANE PROTEIN YDBT"/>
    <property type="match status" value="1"/>
</dbReference>
<dbReference type="Pfam" id="PF03703">
    <property type="entry name" value="bPH_2"/>
    <property type="match status" value="1"/>
</dbReference>
<dbReference type="EMBL" id="QEKT01000001">
    <property type="protein sequence ID" value="PVY86334.1"/>
    <property type="molecule type" value="Genomic_DNA"/>
</dbReference>
<dbReference type="AlphaFoldDB" id="A0A2U1DF91"/>
<dbReference type="InterPro" id="IPR005182">
    <property type="entry name" value="YdbS-like_PH"/>
</dbReference>
<dbReference type="PANTHER" id="PTHR34473">
    <property type="entry name" value="UPF0699 TRANSMEMBRANE PROTEIN YDBS"/>
    <property type="match status" value="1"/>
</dbReference>
<dbReference type="Proteomes" id="UP000245433">
    <property type="component" value="Unassembled WGS sequence"/>
</dbReference>
<proteinExistence type="predicted"/>
<evidence type="ECO:0000313" key="3">
    <source>
        <dbReference type="EMBL" id="PVY86334.1"/>
    </source>
</evidence>
<dbReference type="RefSeq" id="WP_089937631.1">
    <property type="nucleotide sequence ID" value="NZ_QEKT01000001.1"/>
</dbReference>
<feature type="transmembrane region" description="Helical" evidence="1">
    <location>
        <begin position="44"/>
        <end position="64"/>
    </location>
</feature>
<sequence>MQHLPKSIKRIWFMMSIIHLIVNLLILGAYLLAQHLWWPWLPDWGIVFWVVLSLVIFVVELALIPYRYAVYQYAVYPTEVEIKKGFFWRRFSAIPIARVQNVDLQQGPLLRFQQLYRITVATGGSNHTIEALSHEQALTLKDQVMTLAREARNDQ</sequence>
<evidence type="ECO:0000313" key="4">
    <source>
        <dbReference type="Proteomes" id="UP000245433"/>
    </source>
</evidence>
<evidence type="ECO:0000259" key="2">
    <source>
        <dbReference type="Pfam" id="PF03703"/>
    </source>
</evidence>
<evidence type="ECO:0000256" key="1">
    <source>
        <dbReference type="SAM" id="Phobius"/>
    </source>
</evidence>
<keyword evidence="1" id="KW-1133">Transmembrane helix</keyword>
<reference evidence="3 4" key="1">
    <citation type="submission" date="2018-04" db="EMBL/GenBank/DDBJ databases">
        <title>Genomic Encyclopedia of Type Strains, Phase IV (KMG-IV): sequencing the most valuable type-strain genomes for metagenomic binning, comparative biology and taxonomic classification.</title>
        <authorList>
            <person name="Goeker M."/>
        </authorList>
    </citation>
    <scope>NUCLEOTIDE SEQUENCE [LARGE SCALE GENOMIC DNA]</scope>
    <source>
        <strain evidence="3 4">DSM 28795</strain>
    </source>
</reference>
<feature type="transmembrane region" description="Helical" evidence="1">
    <location>
        <begin position="12"/>
        <end position="32"/>
    </location>
</feature>